<proteinExistence type="predicted"/>
<dbReference type="Pfam" id="PF05742">
    <property type="entry name" value="TANGO2"/>
    <property type="match status" value="1"/>
</dbReference>
<keyword evidence="2" id="KW-1185">Reference proteome</keyword>
<evidence type="ECO:0000313" key="2">
    <source>
        <dbReference type="Proteomes" id="UP000663873"/>
    </source>
</evidence>
<name>A0A821TVB5_9BILA</name>
<dbReference type="Proteomes" id="UP000663873">
    <property type="component" value="Unassembled WGS sequence"/>
</dbReference>
<protein>
    <submittedName>
        <fullName evidence="1">Uncharacterized protein</fullName>
    </submittedName>
</protein>
<sequence length="67" mass="7752">ANRDQISSIHVKTTEEEPTYGTRTSTVLIVRNDQTGVFIEKTLSNLLVDSSEWTENKWHFKLNDIDE</sequence>
<feature type="non-terminal residue" evidence="1">
    <location>
        <position position="1"/>
    </location>
</feature>
<reference evidence="1" key="1">
    <citation type="submission" date="2021-02" db="EMBL/GenBank/DDBJ databases">
        <authorList>
            <person name="Nowell W R."/>
        </authorList>
    </citation>
    <scope>NUCLEOTIDE SEQUENCE</scope>
</reference>
<dbReference type="EMBL" id="CAJOBP010069895">
    <property type="protein sequence ID" value="CAF4879439.1"/>
    <property type="molecule type" value="Genomic_DNA"/>
</dbReference>
<accession>A0A821TVB5</accession>
<comment type="caution">
    <text evidence="1">The sequence shown here is derived from an EMBL/GenBank/DDBJ whole genome shotgun (WGS) entry which is preliminary data.</text>
</comment>
<dbReference type="AlphaFoldDB" id="A0A821TVB5"/>
<organism evidence="1 2">
    <name type="scientific">Rotaria socialis</name>
    <dbReference type="NCBI Taxonomy" id="392032"/>
    <lineage>
        <taxon>Eukaryota</taxon>
        <taxon>Metazoa</taxon>
        <taxon>Spiralia</taxon>
        <taxon>Gnathifera</taxon>
        <taxon>Rotifera</taxon>
        <taxon>Eurotatoria</taxon>
        <taxon>Bdelloidea</taxon>
        <taxon>Philodinida</taxon>
        <taxon>Philodinidae</taxon>
        <taxon>Rotaria</taxon>
    </lineage>
</organism>
<gene>
    <name evidence="1" type="ORF">UJA718_LOCUS44628</name>
</gene>
<feature type="non-terminal residue" evidence="1">
    <location>
        <position position="67"/>
    </location>
</feature>
<dbReference type="InterPro" id="IPR008551">
    <property type="entry name" value="TANGO2"/>
</dbReference>
<evidence type="ECO:0000313" key="1">
    <source>
        <dbReference type="EMBL" id="CAF4879439.1"/>
    </source>
</evidence>